<sequence length="100" mass="11555">MRILRIVPPEVFYPAPGVDSALVQFDLKPGPLPDNEMRRGVEKLVKLVFANRRKQMGKVLKQHYDEAAIREALARIGASWEVRPERLTVGQFEELFRVLR</sequence>
<accession>A0A645BS18</accession>
<dbReference type="GO" id="GO:0003723">
    <property type="term" value="F:RNA binding"/>
    <property type="evidence" value="ECO:0007669"/>
    <property type="project" value="UniProtKB-KW"/>
</dbReference>
<gene>
    <name evidence="5" type="primary">rsmA_30</name>
    <name evidence="5" type="ORF">SDC9_115150</name>
</gene>
<organism evidence="5">
    <name type="scientific">bioreactor metagenome</name>
    <dbReference type="NCBI Taxonomy" id="1076179"/>
    <lineage>
        <taxon>unclassified sequences</taxon>
        <taxon>metagenomes</taxon>
        <taxon>ecological metagenomes</taxon>
    </lineage>
</organism>
<dbReference type="EMBL" id="VSSQ01022131">
    <property type="protein sequence ID" value="MPM68219.1"/>
    <property type="molecule type" value="Genomic_DNA"/>
</dbReference>
<dbReference type="InterPro" id="IPR029063">
    <property type="entry name" value="SAM-dependent_MTases_sf"/>
</dbReference>
<dbReference type="InterPro" id="IPR023165">
    <property type="entry name" value="rRNA_Ade_diMease-like_C"/>
</dbReference>
<dbReference type="PANTHER" id="PTHR11727:SF7">
    <property type="entry name" value="DIMETHYLADENOSINE TRANSFERASE-RELATED"/>
    <property type="match status" value="1"/>
</dbReference>
<evidence type="ECO:0000313" key="5">
    <source>
        <dbReference type="EMBL" id="MPM68219.1"/>
    </source>
</evidence>
<comment type="caution">
    <text evidence="5">The sequence shown here is derived from an EMBL/GenBank/DDBJ whole genome shotgun (WGS) entry which is preliminary data.</text>
</comment>
<dbReference type="GO" id="GO:0000179">
    <property type="term" value="F:rRNA (adenine-N6,N6-)-dimethyltransferase activity"/>
    <property type="evidence" value="ECO:0007669"/>
    <property type="project" value="TreeGrafter"/>
</dbReference>
<dbReference type="SUPFAM" id="SSF53335">
    <property type="entry name" value="S-adenosyl-L-methionine-dependent methyltransferases"/>
    <property type="match status" value="1"/>
</dbReference>
<proteinExistence type="predicted"/>
<keyword evidence="1 5" id="KW-0489">Methyltransferase</keyword>
<protein>
    <submittedName>
        <fullName evidence="5">Ribosomal RNA small subunit methyltransferase A</fullName>
        <ecNumber evidence="5">2.1.1.-</ecNumber>
    </submittedName>
</protein>
<reference evidence="5" key="1">
    <citation type="submission" date="2019-08" db="EMBL/GenBank/DDBJ databases">
        <authorList>
            <person name="Kucharzyk K."/>
            <person name="Murdoch R.W."/>
            <person name="Higgins S."/>
            <person name="Loffler F."/>
        </authorList>
    </citation>
    <scope>NUCLEOTIDE SEQUENCE</scope>
</reference>
<dbReference type="PROSITE" id="PS51689">
    <property type="entry name" value="SAM_RNA_A_N6_MT"/>
    <property type="match status" value="1"/>
</dbReference>
<evidence type="ECO:0000256" key="3">
    <source>
        <dbReference type="ARBA" id="ARBA00022691"/>
    </source>
</evidence>
<dbReference type="InterPro" id="IPR001737">
    <property type="entry name" value="KsgA/Erm"/>
</dbReference>
<dbReference type="EC" id="2.1.1.-" evidence="5"/>
<keyword evidence="2 5" id="KW-0808">Transferase</keyword>
<dbReference type="Gene3D" id="1.10.8.100">
    <property type="entry name" value="Ribosomal RNA adenine dimethylase-like, domain 2"/>
    <property type="match status" value="1"/>
</dbReference>
<keyword evidence="4" id="KW-0694">RNA-binding</keyword>
<name>A0A645BS18_9ZZZZ</name>
<evidence type="ECO:0000256" key="2">
    <source>
        <dbReference type="ARBA" id="ARBA00022679"/>
    </source>
</evidence>
<evidence type="ECO:0000256" key="4">
    <source>
        <dbReference type="ARBA" id="ARBA00022884"/>
    </source>
</evidence>
<evidence type="ECO:0000256" key="1">
    <source>
        <dbReference type="ARBA" id="ARBA00022603"/>
    </source>
</evidence>
<dbReference type="Pfam" id="PF00398">
    <property type="entry name" value="RrnaAD"/>
    <property type="match status" value="1"/>
</dbReference>
<dbReference type="PANTHER" id="PTHR11727">
    <property type="entry name" value="DIMETHYLADENOSINE TRANSFERASE"/>
    <property type="match status" value="1"/>
</dbReference>
<keyword evidence="3" id="KW-0949">S-adenosyl-L-methionine</keyword>
<dbReference type="AlphaFoldDB" id="A0A645BS18"/>